<dbReference type="GO" id="GO:0004364">
    <property type="term" value="F:glutathione transferase activity"/>
    <property type="evidence" value="ECO:0007669"/>
    <property type="project" value="TreeGrafter"/>
</dbReference>
<sequence>MTRVLYHSWLDAGSRLVRIVLAEKSLEARLRLEKPWERRPDFLRLNPAGRVPVLVEDTHIFCDSIAICEYLDEAHGPLTQASDPPKEGATGPNSLIGGDLIERAEIRRLMGWFMGKFDHEVSALLINEKLLKRFLRMGEPDSSAIRSAHHNLGIHLNYIDFLAERRHYLGGAHFSMADACAAAHLSIIDYFGDIPWDRHLAARDWYMRVKSRRSLRLILQDRIPGLTPPRHYERPDF</sequence>
<dbReference type="Gene3D" id="3.40.30.10">
    <property type="entry name" value="Glutaredoxin"/>
    <property type="match status" value="1"/>
</dbReference>
<dbReference type="AlphaFoldDB" id="A0A5A7N471"/>
<dbReference type="PROSITE" id="PS50405">
    <property type="entry name" value="GST_CTER"/>
    <property type="match status" value="1"/>
</dbReference>
<dbReference type="CDD" id="cd00299">
    <property type="entry name" value="GST_C_family"/>
    <property type="match status" value="1"/>
</dbReference>
<evidence type="ECO:0000256" key="1">
    <source>
        <dbReference type="ARBA" id="ARBA00011738"/>
    </source>
</evidence>
<name>A0A5A7N471_9PROT</name>
<dbReference type="InterPro" id="IPR036249">
    <property type="entry name" value="Thioredoxin-like_sf"/>
</dbReference>
<evidence type="ECO:0000313" key="5">
    <source>
        <dbReference type="Proteomes" id="UP000324996"/>
    </source>
</evidence>
<dbReference type="Gene3D" id="1.20.1050.10">
    <property type="match status" value="1"/>
</dbReference>
<gene>
    <name evidence="4" type="primary">fzlA</name>
    <name evidence="4" type="ORF">JCM17846_02360</name>
</gene>
<evidence type="ECO:0000259" key="2">
    <source>
        <dbReference type="PROSITE" id="PS50404"/>
    </source>
</evidence>
<proteinExistence type="predicted"/>
<organism evidence="4 5">
    <name type="scientific">Iodidimonas nitroreducens</name>
    <dbReference type="NCBI Taxonomy" id="1236968"/>
    <lineage>
        <taxon>Bacteria</taxon>
        <taxon>Pseudomonadati</taxon>
        <taxon>Pseudomonadota</taxon>
        <taxon>Alphaproteobacteria</taxon>
        <taxon>Iodidimonadales</taxon>
        <taxon>Iodidimonadaceae</taxon>
        <taxon>Iodidimonas</taxon>
    </lineage>
</organism>
<feature type="domain" description="GST N-terminal" evidence="2">
    <location>
        <begin position="1"/>
        <end position="79"/>
    </location>
</feature>
<comment type="caution">
    <text evidence="4">The sequence shown here is derived from an EMBL/GenBank/DDBJ whole genome shotgun (WGS) entry which is preliminary data.</text>
</comment>
<comment type="subunit">
    <text evidence="1">Homodimer.</text>
</comment>
<evidence type="ECO:0000313" key="4">
    <source>
        <dbReference type="EMBL" id="GER02554.1"/>
    </source>
</evidence>
<dbReference type="InterPro" id="IPR010987">
    <property type="entry name" value="Glutathione-S-Trfase_C-like"/>
</dbReference>
<dbReference type="PROSITE" id="PS50404">
    <property type="entry name" value="GST_NTER"/>
    <property type="match status" value="1"/>
</dbReference>
<dbReference type="InterPro" id="IPR040079">
    <property type="entry name" value="Glutathione_S-Trfase"/>
</dbReference>
<dbReference type="PANTHER" id="PTHR43969">
    <property type="entry name" value="GLUTATHIONE S TRANSFERASE D10, ISOFORM A-RELATED"/>
    <property type="match status" value="1"/>
</dbReference>
<evidence type="ECO:0000259" key="3">
    <source>
        <dbReference type="PROSITE" id="PS50405"/>
    </source>
</evidence>
<dbReference type="CDD" id="cd00570">
    <property type="entry name" value="GST_N_family"/>
    <property type="match status" value="1"/>
</dbReference>
<dbReference type="PANTHER" id="PTHR43969:SF9">
    <property type="entry name" value="GLUTATHIONE S TRANSFERASE D10, ISOFORM A-RELATED"/>
    <property type="match status" value="1"/>
</dbReference>
<dbReference type="Proteomes" id="UP000324996">
    <property type="component" value="Unassembled WGS sequence"/>
</dbReference>
<dbReference type="Pfam" id="PF13409">
    <property type="entry name" value="GST_N_2"/>
    <property type="match status" value="1"/>
</dbReference>
<feature type="domain" description="GST C-terminal" evidence="3">
    <location>
        <begin position="99"/>
        <end position="237"/>
    </location>
</feature>
<dbReference type="SFLD" id="SFLDG00358">
    <property type="entry name" value="Main_(cytGST)"/>
    <property type="match status" value="1"/>
</dbReference>
<dbReference type="InterPro" id="IPR004045">
    <property type="entry name" value="Glutathione_S-Trfase_N"/>
</dbReference>
<dbReference type="SUPFAM" id="SSF52833">
    <property type="entry name" value="Thioredoxin-like"/>
    <property type="match status" value="1"/>
</dbReference>
<dbReference type="SUPFAM" id="SSF47616">
    <property type="entry name" value="GST C-terminal domain-like"/>
    <property type="match status" value="1"/>
</dbReference>
<accession>A0A5A7N471</accession>
<keyword evidence="5" id="KW-1185">Reference proteome</keyword>
<protein>
    <submittedName>
        <fullName evidence="4">Glutathione S-transferase</fullName>
    </submittedName>
</protein>
<reference evidence="4 5" key="1">
    <citation type="submission" date="2019-09" db="EMBL/GenBank/DDBJ databases">
        <title>NBRP : Genome information of microbial organism related human and environment.</title>
        <authorList>
            <person name="Hattori M."/>
            <person name="Oshima K."/>
            <person name="Inaba H."/>
            <person name="Suda W."/>
            <person name="Sakamoto M."/>
            <person name="Iino T."/>
            <person name="Kitahara M."/>
            <person name="Oshida Y."/>
            <person name="Iida T."/>
            <person name="Kudo T."/>
            <person name="Itoh T."/>
            <person name="Ohkuma M."/>
        </authorList>
    </citation>
    <scope>NUCLEOTIDE SEQUENCE [LARGE SCALE GENOMIC DNA]</scope>
    <source>
        <strain evidence="4 5">Q-1</strain>
    </source>
</reference>
<dbReference type="EMBL" id="BKCN01000001">
    <property type="protein sequence ID" value="GER02554.1"/>
    <property type="molecule type" value="Genomic_DNA"/>
</dbReference>
<dbReference type="SFLD" id="SFLDS00019">
    <property type="entry name" value="Glutathione_Transferase_(cytos"/>
    <property type="match status" value="1"/>
</dbReference>
<keyword evidence="4" id="KW-0808">Transferase</keyword>
<dbReference type="InterPro" id="IPR036282">
    <property type="entry name" value="Glutathione-S-Trfase_C_sf"/>
</dbReference>
<dbReference type="GO" id="GO:0006749">
    <property type="term" value="P:glutathione metabolic process"/>
    <property type="evidence" value="ECO:0007669"/>
    <property type="project" value="TreeGrafter"/>
</dbReference>